<feature type="region of interest" description="Disordered" evidence="1">
    <location>
        <begin position="62"/>
        <end position="83"/>
    </location>
</feature>
<dbReference type="EMBL" id="CALNXJ010000014">
    <property type="protein sequence ID" value="CAH3114778.1"/>
    <property type="molecule type" value="Genomic_DNA"/>
</dbReference>
<organism evidence="2 3">
    <name type="scientific">Pocillopora meandrina</name>
    <dbReference type="NCBI Taxonomy" id="46732"/>
    <lineage>
        <taxon>Eukaryota</taxon>
        <taxon>Metazoa</taxon>
        <taxon>Cnidaria</taxon>
        <taxon>Anthozoa</taxon>
        <taxon>Hexacorallia</taxon>
        <taxon>Scleractinia</taxon>
        <taxon>Astrocoeniina</taxon>
        <taxon>Pocilloporidae</taxon>
        <taxon>Pocillopora</taxon>
    </lineage>
</organism>
<name>A0AAU9WEY4_9CNID</name>
<evidence type="ECO:0000313" key="2">
    <source>
        <dbReference type="EMBL" id="CAH3114778.1"/>
    </source>
</evidence>
<gene>
    <name evidence="2" type="ORF">PMEA_00005637</name>
</gene>
<evidence type="ECO:0000313" key="3">
    <source>
        <dbReference type="Proteomes" id="UP001159428"/>
    </source>
</evidence>
<reference evidence="2 3" key="1">
    <citation type="submission" date="2022-05" db="EMBL/GenBank/DDBJ databases">
        <authorList>
            <consortium name="Genoscope - CEA"/>
            <person name="William W."/>
        </authorList>
    </citation>
    <scope>NUCLEOTIDE SEQUENCE [LARGE SCALE GENOMIC DNA]</scope>
</reference>
<sequence length="83" mass="8970">MPMLCSLRSRKQQTKAAHFGHTIPKVGVLLAIESATPAENVAIMRSIVEILKRVSPMGEVEHIEKETGSKGVKTPGPLKPLAK</sequence>
<proteinExistence type="predicted"/>
<dbReference type="Proteomes" id="UP001159428">
    <property type="component" value="Unassembled WGS sequence"/>
</dbReference>
<dbReference type="AlphaFoldDB" id="A0AAU9WEY4"/>
<comment type="caution">
    <text evidence="2">The sequence shown here is derived from an EMBL/GenBank/DDBJ whole genome shotgun (WGS) entry which is preliminary data.</text>
</comment>
<evidence type="ECO:0000256" key="1">
    <source>
        <dbReference type="SAM" id="MobiDB-lite"/>
    </source>
</evidence>
<accession>A0AAU9WEY4</accession>
<protein>
    <submittedName>
        <fullName evidence="2">Uncharacterized protein</fullName>
    </submittedName>
</protein>
<keyword evidence="3" id="KW-1185">Reference proteome</keyword>